<keyword evidence="4" id="KW-1003">Cell membrane</keyword>
<feature type="transmembrane region" description="Helical" evidence="8">
    <location>
        <begin position="113"/>
        <end position="134"/>
    </location>
</feature>
<dbReference type="PANTHER" id="PTHR23502:SF132">
    <property type="entry name" value="POLYAMINE TRANSPORTER 2-RELATED"/>
    <property type="match status" value="1"/>
</dbReference>
<dbReference type="PANTHER" id="PTHR23502">
    <property type="entry name" value="MAJOR FACILITATOR SUPERFAMILY"/>
    <property type="match status" value="1"/>
</dbReference>
<dbReference type="SUPFAM" id="SSF103473">
    <property type="entry name" value="MFS general substrate transporter"/>
    <property type="match status" value="1"/>
</dbReference>
<evidence type="ECO:0000259" key="9">
    <source>
        <dbReference type="PROSITE" id="PS50850"/>
    </source>
</evidence>
<feature type="transmembrane region" description="Helical" evidence="8">
    <location>
        <begin position="146"/>
        <end position="170"/>
    </location>
</feature>
<dbReference type="CDD" id="cd17320">
    <property type="entry name" value="MFS_MdfA_MDR_like"/>
    <property type="match status" value="1"/>
</dbReference>
<feature type="transmembrane region" description="Helical" evidence="8">
    <location>
        <begin position="286"/>
        <end position="306"/>
    </location>
</feature>
<dbReference type="InterPro" id="IPR020846">
    <property type="entry name" value="MFS_dom"/>
</dbReference>
<dbReference type="InterPro" id="IPR011701">
    <property type="entry name" value="MFS"/>
</dbReference>
<dbReference type="PROSITE" id="PS50850">
    <property type="entry name" value="MFS"/>
    <property type="match status" value="1"/>
</dbReference>
<evidence type="ECO:0000256" key="2">
    <source>
        <dbReference type="ARBA" id="ARBA00006236"/>
    </source>
</evidence>
<evidence type="ECO:0000313" key="11">
    <source>
        <dbReference type="Proteomes" id="UP001296873"/>
    </source>
</evidence>
<dbReference type="RefSeq" id="WP_200340999.1">
    <property type="nucleotide sequence ID" value="NZ_NRRL01000028.1"/>
</dbReference>
<feature type="transmembrane region" description="Helical" evidence="8">
    <location>
        <begin position="351"/>
        <end position="371"/>
    </location>
</feature>
<proteinExistence type="inferred from homology"/>
<dbReference type="Pfam" id="PF07690">
    <property type="entry name" value="MFS_1"/>
    <property type="match status" value="1"/>
</dbReference>
<keyword evidence="5 8" id="KW-0812">Transmembrane</keyword>
<evidence type="ECO:0000256" key="1">
    <source>
        <dbReference type="ARBA" id="ARBA00004651"/>
    </source>
</evidence>
<feature type="transmembrane region" description="Helical" evidence="8">
    <location>
        <begin position="176"/>
        <end position="194"/>
    </location>
</feature>
<sequence length="408" mass="42794">MTQATDTPARPAESRIAFPEFIVLIAGMMALTALSLDMMLPALPAIGRAFQLADPNAAQLVIVVYLFGFSAGHLYAGPLSDRLGRKPILMTGLLVYAVGSLLAAAAPDFVTLLIGRVIQGLGAAAPRVVAMAVVRDRYAGRGMSKVMSFVMMVFIMVPVIAPTLGSGVLLLGPWRWIFAFLVLAGAGLALWSALRLEETCPPGAAVPLKTAVKTMLTTPQCVGYTLAIGFMFGNMMTYVSTAEQVFTRVYGLGQAFTLLFGAIAFAVVAASFSNSRIVEKLGMRRVSHAALLAYLALCGGMAVFGFPAEPPLVVYALFCAGTFFCFGHVVPNFNALAMEPLGRVAGVGSSLVGFWMMAAGASLAGLVGAQFDGTVRPVTIGFTVLALCTLATVLVTERGRLFRVGEGG</sequence>
<dbReference type="InterPro" id="IPR004812">
    <property type="entry name" value="Efflux_drug-R_Bcr/CmlA"/>
</dbReference>
<evidence type="ECO:0000256" key="3">
    <source>
        <dbReference type="ARBA" id="ARBA00022448"/>
    </source>
</evidence>
<feature type="transmembrane region" description="Helical" evidence="8">
    <location>
        <begin position="88"/>
        <end position="107"/>
    </location>
</feature>
<dbReference type="PROSITE" id="PS00216">
    <property type="entry name" value="SUGAR_TRANSPORT_1"/>
    <property type="match status" value="1"/>
</dbReference>
<dbReference type="EMBL" id="NRRL01000028">
    <property type="protein sequence ID" value="MBK1668677.1"/>
    <property type="molecule type" value="Genomic_DNA"/>
</dbReference>
<feature type="transmembrane region" description="Helical" evidence="8">
    <location>
        <begin position="221"/>
        <end position="240"/>
    </location>
</feature>
<evidence type="ECO:0000256" key="8">
    <source>
        <dbReference type="RuleBase" id="RU365088"/>
    </source>
</evidence>
<keyword evidence="8" id="KW-0997">Cell inner membrane</keyword>
<evidence type="ECO:0000256" key="5">
    <source>
        <dbReference type="ARBA" id="ARBA00022692"/>
    </source>
</evidence>
<protein>
    <recommendedName>
        <fullName evidence="8">Bcr/CflA family efflux transporter</fullName>
    </recommendedName>
</protein>
<dbReference type="Gene3D" id="1.20.1720.10">
    <property type="entry name" value="Multidrug resistance protein D"/>
    <property type="match status" value="1"/>
</dbReference>
<keyword evidence="3 8" id="KW-0813">Transport</keyword>
<feature type="transmembrane region" description="Helical" evidence="8">
    <location>
        <begin position="21"/>
        <end position="45"/>
    </location>
</feature>
<feature type="transmembrane region" description="Helical" evidence="8">
    <location>
        <begin position="252"/>
        <end position="274"/>
    </location>
</feature>
<dbReference type="InterPro" id="IPR036259">
    <property type="entry name" value="MFS_trans_sf"/>
</dbReference>
<evidence type="ECO:0000313" key="10">
    <source>
        <dbReference type="EMBL" id="MBK1668677.1"/>
    </source>
</evidence>
<feature type="transmembrane region" description="Helical" evidence="8">
    <location>
        <begin position="377"/>
        <end position="395"/>
    </location>
</feature>
<keyword evidence="11" id="KW-1185">Reference proteome</keyword>
<comment type="subcellular location">
    <subcellularLocation>
        <location evidence="8">Cell inner membrane</location>
        <topology evidence="8">Multi-pass membrane protein</topology>
    </subcellularLocation>
    <subcellularLocation>
        <location evidence="1">Cell membrane</location>
        <topology evidence="1">Multi-pass membrane protein</topology>
    </subcellularLocation>
</comment>
<evidence type="ECO:0000256" key="6">
    <source>
        <dbReference type="ARBA" id="ARBA00022989"/>
    </source>
</evidence>
<dbReference type="NCBIfam" id="TIGR00710">
    <property type="entry name" value="efflux_Bcr_CflA"/>
    <property type="match status" value="1"/>
</dbReference>
<feature type="transmembrane region" description="Helical" evidence="8">
    <location>
        <begin position="312"/>
        <end position="330"/>
    </location>
</feature>
<keyword evidence="6 8" id="KW-1133">Transmembrane helix</keyword>
<accession>A0ABS1DFG5</accession>
<keyword evidence="7 8" id="KW-0472">Membrane</keyword>
<dbReference type="Proteomes" id="UP001296873">
    <property type="component" value="Unassembled WGS sequence"/>
</dbReference>
<evidence type="ECO:0000256" key="7">
    <source>
        <dbReference type="ARBA" id="ARBA00023136"/>
    </source>
</evidence>
<feature type="transmembrane region" description="Helical" evidence="8">
    <location>
        <begin position="57"/>
        <end position="76"/>
    </location>
</feature>
<comment type="similarity">
    <text evidence="2 8">Belongs to the major facilitator superfamily. Bcr/CmlA family.</text>
</comment>
<feature type="domain" description="Major facilitator superfamily (MFS) profile" evidence="9">
    <location>
        <begin position="21"/>
        <end position="400"/>
    </location>
</feature>
<gene>
    <name evidence="10" type="ORF">CKO28_11625</name>
</gene>
<name>A0ABS1DFG5_9PROT</name>
<comment type="caution">
    <text evidence="10">The sequence shown here is derived from an EMBL/GenBank/DDBJ whole genome shotgun (WGS) entry which is preliminary data.</text>
</comment>
<reference evidence="10 11" key="1">
    <citation type="journal article" date="2020" name="Microorganisms">
        <title>Osmotic Adaptation and Compatible Solute Biosynthesis of Phototrophic Bacteria as Revealed from Genome Analyses.</title>
        <authorList>
            <person name="Imhoff J.F."/>
            <person name="Rahn T."/>
            <person name="Kunzel S."/>
            <person name="Keller A."/>
            <person name="Neulinger S.C."/>
        </authorList>
    </citation>
    <scope>NUCLEOTIDE SEQUENCE [LARGE SCALE GENOMIC DNA]</scope>
    <source>
        <strain evidence="10 11">DSM 9895</strain>
    </source>
</reference>
<evidence type="ECO:0000256" key="4">
    <source>
        <dbReference type="ARBA" id="ARBA00022475"/>
    </source>
</evidence>
<organism evidence="10 11">
    <name type="scientific">Rhodovibrio sodomensis</name>
    <dbReference type="NCBI Taxonomy" id="1088"/>
    <lineage>
        <taxon>Bacteria</taxon>
        <taxon>Pseudomonadati</taxon>
        <taxon>Pseudomonadota</taxon>
        <taxon>Alphaproteobacteria</taxon>
        <taxon>Rhodospirillales</taxon>
        <taxon>Rhodovibrionaceae</taxon>
        <taxon>Rhodovibrio</taxon>
    </lineage>
</organism>
<dbReference type="InterPro" id="IPR005829">
    <property type="entry name" value="Sugar_transporter_CS"/>
</dbReference>